<evidence type="ECO:0000313" key="2">
    <source>
        <dbReference type="EMBL" id="ENW05898.1"/>
    </source>
</evidence>
<dbReference type="GO" id="GO:0005737">
    <property type="term" value="C:cytoplasm"/>
    <property type="evidence" value="ECO:0007669"/>
    <property type="project" value="TreeGrafter"/>
</dbReference>
<dbReference type="AlphaFoldDB" id="N9E5Y7"/>
<dbReference type="InterPro" id="IPR036291">
    <property type="entry name" value="NAD(P)-bd_dom_sf"/>
</dbReference>
<evidence type="ECO:0000313" key="3">
    <source>
        <dbReference type="Proteomes" id="UP000018417"/>
    </source>
</evidence>
<feature type="domain" description="Thioester reductase (TE)" evidence="1">
    <location>
        <begin position="17"/>
        <end position="254"/>
    </location>
</feature>
<reference evidence="2 3" key="1">
    <citation type="submission" date="2013-02" db="EMBL/GenBank/DDBJ databases">
        <title>The Genome Sequence of Acinetobacter beijerinckii ANC 3835.</title>
        <authorList>
            <consortium name="The Broad Institute Genome Sequencing Platform"/>
            <consortium name="The Broad Institute Genome Sequencing Center for Infectious Disease"/>
            <person name="Cerqueira G."/>
            <person name="Feldgarden M."/>
            <person name="Courvalin P."/>
            <person name="Perichon B."/>
            <person name="Grillot-Courvalin C."/>
            <person name="Clermont D."/>
            <person name="Rocha E."/>
            <person name="Yoon E.-J."/>
            <person name="Nemec A."/>
            <person name="Walker B."/>
            <person name="Young S.K."/>
            <person name="Zeng Q."/>
            <person name="Gargeya S."/>
            <person name="Fitzgerald M."/>
            <person name="Haas B."/>
            <person name="Abouelleil A."/>
            <person name="Alvarado L."/>
            <person name="Arachchi H.M."/>
            <person name="Berlin A.M."/>
            <person name="Chapman S.B."/>
            <person name="Dewar J."/>
            <person name="Goldberg J."/>
            <person name="Griggs A."/>
            <person name="Gujja S."/>
            <person name="Hansen M."/>
            <person name="Howarth C."/>
            <person name="Imamovic A."/>
            <person name="Larimer J."/>
            <person name="McCowan C."/>
            <person name="Murphy C."/>
            <person name="Neiman D."/>
            <person name="Pearson M."/>
            <person name="Priest M."/>
            <person name="Roberts A."/>
            <person name="Saif S."/>
            <person name="Shea T."/>
            <person name="Sisk P."/>
            <person name="Sykes S."/>
            <person name="Wortman J."/>
            <person name="Nusbaum C."/>
            <person name="Birren B."/>
        </authorList>
    </citation>
    <scope>NUCLEOTIDE SEQUENCE [LARGE SCALE GENOMIC DNA]</scope>
    <source>
        <strain evidence="2 3">ANC 3835</strain>
    </source>
</reference>
<dbReference type="PANTHER" id="PTHR48079">
    <property type="entry name" value="PROTEIN YEEZ"/>
    <property type="match status" value="1"/>
</dbReference>
<name>N9E5Y7_9GAMM</name>
<dbReference type="EMBL" id="APQK01000009">
    <property type="protein sequence ID" value="ENW05898.1"/>
    <property type="molecule type" value="Genomic_DNA"/>
</dbReference>
<dbReference type="Pfam" id="PF07993">
    <property type="entry name" value="NAD_binding_4"/>
    <property type="match status" value="1"/>
</dbReference>
<dbReference type="HOGENOM" id="CLU_065997_0_0_6"/>
<proteinExistence type="predicted"/>
<dbReference type="GO" id="GO:0004029">
    <property type="term" value="F:aldehyde dehydrogenase (NAD+) activity"/>
    <property type="evidence" value="ECO:0007669"/>
    <property type="project" value="TreeGrafter"/>
</dbReference>
<sequence>MENKQIALNHSPQIAFVAGATGFIGRFLIAELLTQGHQVYALVRDKQTQQHQLENWLKDKRVSVTELTFIQGDITQPNLAISQADWIELAKVNILYNSSALFAWNLKMQQAQQVNVEGALNLLKCISEHCHLDRVVHVSGYMLTLQDHLRQAGVCIDQPEHTNWQRVYQQLGAYEASKIEAHYAWIKQAQSLDIDWTVIHPATVISDEVTGEIPVNQPIAHMISLLKRKKMGAIPATAQHYLPLVSIDYLVKVIGYAAAETRLARSELLVAYEQRLTLSDMFNIMAAQVGQKAPTRYVSLDLLRMILKWKWLAQKLEMSVEMLDFIRTEPLNISQLKQFAQHWHIQESDLKKSLEKTSLWIFQNT</sequence>
<dbReference type="PANTHER" id="PTHR48079:SF6">
    <property type="entry name" value="NAD(P)-BINDING DOMAIN-CONTAINING PROTEIN-RELATED"/>
    <property type="match status" value="1"/>
</dbReference>
<protein>
    <recommendedName>
        <fullName evidence="1">Thioester reductase (TE) domain-containing protein</fullName>
    </recommendedName>
</protein>
<dbReference type="InterPro" id="IPR013120">
    <property type="entry name" value="FAR_NAD-bd"/>
</dbReference>
<organism evidence="2 3">
    <name type="scientific">Acinetobacter beijerinckii ANC 3835</name>
    <dbReference type="NCBI Taxonomy" id="1217649"/>
    <lineage>
        <taxon>Bacteria</taxon>
        <taxon>Pseudomonadati</taxon>
        <taxon>Pseudomonadota</taxon>
        <taxon>Gammaproteobacteria</taxon>
        <taxon>Moraxellales</taxon>
        <taxon>Moraxellaceae</taxon>
        <taxon>Acinetobacter</taxon>
    </lineage>
</organism>
<dbReference type="OrthoDB" id="9803010at2"/>
<gene>
    <name evidence="2" type="ORF">F934_00751</name>
</gene>
<dbReference type="RefSeq" id="WP_005052272.1">
    <property type="nucleotide sequence ID" value="NZ_KB849758.1"/>
</dbReference>
<evidence type="ECO:0000259" key="1">
    <source>
        <dbReference type="Pfam" id="PF07993"/>
    </source>
</evidence>
<dbReference type="PATRIC" id="fig|1217649.3.peg.712"/>
<comment type="caution">
    <text evidence="2">The sequence shown here is derived from an EMBL/GenBank/DDBJ whole genome shotgun (WGS) entry which is preliminary data.</text>
</comment>
<dbReference type="Gene3D" id="3.40.50.720">
    <property type="entry name" value="NAD(P)-binding Rossmann-like Domain"/>
    <property type="match status" value="1"/>
</dbReference>
<dbReference type="SUPFAM" id="SSF51735">
    <property type="entry name" value="NAD(P)-binding Rossmann-fold domains"/>
    <property type="match status" value="1"/>
</dbReference>
<dbReference type="Proteomes" id="UP000018417">
    <property type="component" value="Unassembled WGS sequence"/>
</dbReference>
<dbReference type="InterPro" id="IPR051783">
    <property type="entry name" value="NAD(P)-dependent_oxidoreduct"/>
</dbReference>
<accession>N9E5Y7</accession>